<evidence type="ECO:0000313" key="4">
    <source>
        <dbReference type="Proteomes" id="UP001162261"/>
    </source>
</evidence>
<feature type="transmembrane region" description="Helical" evidence="2">
    <location>
        <begin position="73"/>
        <end position="92"/>
    </location>
</feature>
<accession>A0AA42XF35</accession>
<keyword evidence="2" id="KW-1133">Transmembrane helix</keyword>
<protein>
    <submittedName>
        <fullName evidence="3">Glycosyltransferase family 4 protein</fullName>
    </submittedName>
</protein>
<dbReference type="SUPFAM" id="SSF53756">
    <property type="entry name" value="UDP-Glycosyltransferase/glycogen phosphorylase"/>
    <property type="match status" value="1"/>
</dbReference>
<dbReference type="Pfam" id="PF13692">
    <property type="entry name" value="Glyco_trans_1_4"/>
    <property type="match status" value="1"/>
</dbReference>
<sequence length="389" mass="45307">MKVYYISGCIPYNGKTGGRLACYNHILQLSKEFDDVQAFFIDLDCDADFINIDLPDNVSYEIYCRNRSNKKNLYNIILMLFNAFFSLLPRSMDVVYSNILNNKIKNIYLENPENIFIVDQMDVYANIKNIEGIKYIYISHNVESKMIKDKILADSKLLFFINFINFIKTSFFERKVIKNSIKTLFISSEDEKKFKKFKNTCIYPEFIPAKEVSWKFHTLDKSILFLGSSHHYPNKEATLWIIQEFAPKLYEIDPSINIKICGLNSSDIKLKHELICENVTFLGRVSDQELKDLFISSRLFLSPIILGSGIKMKVLEASSYGCPIFCTPESISGLDYLTDLVNSCDRNDVDIFVKEMIDIFYNHDELLKQSKKILNKLYDMQNISNNYFN</sequence>
<comment type="caution">
    <text evidence="3">The sequence shown here is derived from an EMBL/GenBank/DDBJ whole genome shotgun (WGS) entry which is preliminary data.</text>
</comment>
<dbReference type="PANTHER" id="PTHR46401">
    <property type="entry name" value="GLYCOSYLTRANSFERASE WBBK-RELATED"/>
    <property type="match status" value="1"/>
</dbReference>
<dbReference type="PANTHER" id="PTHR46401:SF2">
    <property type="entry name" value="GLYCOSYLTRANSFERASE WBBK-RELATED"/>
    <property type="match status" value="1"/>
</dbReference>
<dbReference type="RefSeq" id="WP_278344871.1">
    <property type="nucleotide sequence ID" value="NZ_JAOCLE010000008.1"/>
</dbReference>
<dbReference type="GO" id="GO:0016757">
    <property type="term" value="F:glycosyltransferase activity"/>
    <property type="evidence" value="ECO:0007669"/>
    <property type="project" value="TreeGrafter"/>
</dbReference>
<keyword evidence="2" id="KW-0812">Transmembrane</keyword>
<evidence type="ECO:0000313" key="3">
    <source>
        <dbReference type="EMBL" id="MDH2171773.1"/>
    </source>
</evidence>
<name>A0AA42XF35_ACIJO</name>
<dbReference type="EMBL" id="JAOCLH010000006">
    <property type="protein sequence ID" value="MDH2171773.1"/>
    <property type="molecule type" value="Genomic_DNA"/>
</dbReference>
<dbReference type="Gene3D" id="3.40.50.2000">
    <property type="entry name" value="Glycogen Phosphorylase B"/>
    <property type="match status" value="1"/>
</dbReference>
<dbReference type="Proteomes" id="UP001162261">
    <property type="component" value="Unassembled WGS sequence"/>
</dbReference>
<organism evidence="3 4">
    <name type="scientific">Acinetobacter johnsonii</name>
    <dbReference type="NCBI Taxonomy" id="40214"/>
    <lineage>
        <taxon>Bacteria</taxon>
        <taxon>Pseudomonadati</taxon>
        <taxon>Pseudomonadota</taxon>
        <taxon>Gammaproteobacteria</taxon>
        <taxon>Moraxellales</taxon>
        <taxon>Moraxellaceae</taxon>
        <taxon>Acinetobacter</taxon>
    </lineage>
</organism>
<proteinExistence type="predicted"/>
<keyword evidence="2" id="KW-0472">Membrane</keyword>
<evidence type="ECO:0000256" key="2">
    <source>
        <dbReference type="SAM" id="Phobius"/>
    </source>
</evidence>
<gene>
    <name evidence="3" type="ORF">N5J46_04885</name>
</gene>
<evidence type="ECO:0000256" key="1">
    <source>
        <dbReference type="ARBA" id="ARBA00022679"/>
    </source>
</evidence>
<dbReference type="AlphaFoldDB" id="A0AA42XF35"/>
<keyword evidence="1" id="KW-0808">Transferase</keyword>
<dbReference type="GO" id="GO:0009103">
    <property type="term" value="P:lipopolysaccharide biosynthetic process"/>
    <property type="evidence" value="ECO:0007669"/>
    <property type="project" value="TreeGrafter"/>
</dbReference>
<reference evidence="3" key="1">
    <citation type="submission" date="2022-09" db="EMBL/GenBank/DDBJ databases">
        <title>Intensive care unit water sources are persistently colonized with multi-drug resistant bacteria and are the site of extensive horizontal gene transfer of antibiotic resistance genes.</title>
        <authorList>
            <person name="Diorio-Toth L."/>
        </authorList>
    </citation>
    <scope>NUCLEOTIDE SEQUENCE</scope>
    <source>
        <strain evidence="3">GD03649</strain>
    </source>
</reference>